<proteinExistence type="predicted"/>
<organism evidence="1">
    <name type="scientific">marine sediment metagenome</name>
    <dbReference type="NCBI Taxonomy" id="412755"/>
    <lineage>
        <taxon>unclassified sequences</taxon>
        <taxon>metagenomes</taxon>
        <taxon>ecological metagenomes</taxon>
    </lineage>
</organism>
<feature type="non-terminal residue" evidence="1">
    <location>
        <position position="31"/>
    </location>
</feature>
<reference evidence="1" key="1">
    <citation type="journal article" date="2015" name="Nature">
        <title>Complex archaea that bridge the gap between prokaryotes and eukaryotes.</title>
        <authorList>
            <person name="Spang A."/>
            <person name="Saw J.H."/>
            <person name="Jorgensen S.L."/>
            <person name="Zaremba-Niedzwiedzka K."/>
            <person name="Martijn J."/>
            <person name="Lind A.E."/>
            <person name="van Eijk R."/>
            <person name="Schleper C."/>
            <person name="Guy L."/>
            <person name="Ettema T.J."/>
        </authorList>
    </citation>
    <scope>NUCLEOTIDE SEQUENCE</scope>
</reference>
<evidence type="ECO:0000313" key="1">
    <source>
        <dbReference type="EMBL" id="KKM16600.1"/>
    </source>
</evidence>
<comment type="caution">
    <text evidence="1">The sequence shown here is derived from an EMBL/GenBank/DDBJ whole genome shotgun (WGS) entry which is preliminary data.</text>
</comment>
<dbReference type="EMBL" id="LAZR01014638">
    <property type="protein sequence ID" value="KKM16600.1"/>
    <property type="molecule type" value="Genomic_DNA"/>
</dbReference>
<gene>
    <name evidence="1" type="ORF">LCGC14_1684180</name>
</gene>
<protein>
    <submittedName>
        <fullName evidence="1">Uncharacterized protein</fullName>
    </submittedName>
</protein>
<dbReference type="AlphaFoldDB" id="A0A0F9KMS8"/>
<accession>A0A0F9KMS8</accession>
<sequence>MLSLKIYYAQVIDNDDTNSDDNQKLARVQIR</sequence>
<name>A0A0F9KMS8_9ZZZZ</name>